<protein>
    <submittedName>
        <fullName evidence="2">Uncharacterized protein</fullName>
    </submittedName>
</protein>
<evidence type="ECO:0000313" key="2">
    <source>
        <dbReference type="EMBL" id="TQD93461.1"/>
    </source>
</evidence>
<evidence type="ECO:0000313" key="3">
    <source>
        <dbReference type="Proteomes" id="UP000315295"/>
    </source>
</evidence>
<evidence type="ECO:0000256" key="1">
    <source>
        <dbReference type="SAM" id="MobiDB-lite"/>
    </source>
</evidence>
<name>A0A540M3Z0_MALBA</name>
<accession>A0A540M3Z0</accession>
<dbReference type="AlphaFoldDB" id="A0A540M3Z0"/>
<gene>
    <name evidence="2" type="ORF">C1H46_020929</name>
</gene>
<comment type="caution">
    <text evidence="2">The sequence shown here is derived from an EMBL/GenBank/DDBJ whole genome shotgun (WGS) entry which is preliminary data.</text>
</comment>
<dbReference type="Proteomes" id="UP000315295">
    <property type="component" value="Unassembled WGS sequence"/>
</dbReference>
<dbReference type="EMBL" id="VIEB01000367">
    <property type="protein sequence ID" value="TQD93461.1"/>
    <property type="molecule type" value="Genomic_DNA"/>
</dbReference>
<sequence length="242" mass="26539">MSNHIRTRRAMTSTPSPTATPSPTTTPTTDATALAKMDHRPVNPVDPVGPPVPQAQALLTSSVGLLVSARRTHQRPRTMDQMMPSGSITDASGTQLAKKNTWGPCRQLNTTKVTRIDVFADVYVRPENELTESIHATMVEKSQSVLQESTSQLPSDKPIEYVDPFEDVGFHIVTKTLDQTFGRRPGTYCRGMGNARWRESRASLSSQSKGQVTALKQEVAGLRILPHRACTAIRPVDLRPCP</sequence>
<proteinExistence type="predicted"/>
<feature type="compositionally biased region" description="Low complexity" evidence="1">
    <location>
        <begin position="12"/>
        <end position="30"/>
    </location>
</feature>
<feature type="region of interest" description="Disordered" evidence="1">
    <location>
        <begin position="1"/>
        <end position="30"/>
    </location>
</feature>
<organism evidence="2 3">
    <name type="scientific">Malus baccata</name>
    <name type="common">Siberian crab apple</name>
    <name type="synonym">Pyrus baccata</name>
    <dbReference type="NCBI Taxonomy" id="106549"/>
    <lineage>
        <taxon>Eukaryota</taxon>
        <taxon>Viridiplantae</taxon>
        <taxon>Streptophyta</taxon>
        <taxon>Embryophyta</taxon>
        <taxon>Tracheophyta</taxon>
        <taxon>Spermatophyta</taxon>
        <taxon>Magnoliopsida</taxon>
        <taxon>eudicotyledons</taxon>
        <taxon>Gunneridae</taxon>
        <taxon>Pentapetalae</taxon>
        <taxon>rosids</taxon>
        <taxon>fabids</taxon>
        <taxon>Rosales</taxon>
        <taxon>Rosaceae</taxon>
        <taxon>Amygdaloideae</taxon>
        <taxon>Maleae</taxon>
        <taxon>Malus</taxon>
    </lineage>
</organism>
<reference evidence="2 3" key="1">
    <citation type="journal article" date="2019" name="G3 (Bethesda)">
        <title>Sequencing of a Wild Apple (Malus baccata) Genome Unravels the Differences Between Cultivated and Wild Apple Species Regarding Disease Resistance and Cold Tolerance.</title>
        <authorList>
            <person name="Chen X."/>
        </authorList>
    </citation>
    <scope>NUCLEOTIDE SEQUENCE [LARGE SCALE GENOMIC DNA]</scope>
    <source>
        <strain evidence="3">cv. Shandingzi</strain>
        <tissue evidence="2">Leaves</tissue>
    </source>
</reference>
<keyword evidence="3" id="KW-1185">Reference proteome</keyword>